<keyword evidence="11 14" id="KW-0131">Cell cycle</keyword>
<feature type="binding site" evidence="14">
    <location>
        <begin position="121"/>
        <end position="127"/>
    </location>
    <ligand>
        <name>ATP</name>
        <dbReference type="ChEBI" id="CHEBI:30616"/>
    </ligand>
</feature>
<organism evidence="18 19">
    <name type="scientific">Pseudopedobacter beijingensis</name>
    <dbReference type="NCBI Taxonomy" id="1207056"/>
    <lineage>
        <taxon>Bacteria</taxon>
        <taxon>Pseudomonadati</taxon>
        <taxon>Bacteroidota</taxon>
        <taxon>Sphingobacteriia</taxon>
        <taxon>Sphingobacteriales</taxon>
        <taxon>Sphingobacteriaceae</taxon>
        <taxon>Pseudopedobacter</taxon>
    </lineage>
</organism>
<dbReference type="InterPro" id="IPR013221">
    <property type="entry name" value="Mur_ligase_cen"/>
</dbReference>
<dbReference type="InterPro" id="IPR050061">
    <property type="entry name" value="MurCDEF_pg_biosynth"/>
</dbReference>
<dbReference type="Pfam" id="PF02875">
    <property type="entry name" value="Mur_ligase_C"/>
    <property type="match status" value="1"/>
</dbReference>
<dbReference type="SUPFAM" id="SSF53244">
    <property type="entry name" value="MurD-like peptide ligases, peptide-binding domain"/>
    <property type="match status" value="1"/>
</dbReference>
<comment type="similarity">
    <text evidence="14">Belongs to the MurCDEF family.</text>
</comment>
<evidence type="ECO:0000256" key="2">
    <source>
        <dbReference type="ARBA" id="ARBA00004752"/>
    </source>
</evidence>
<comment type="pathway">
    <text evidence="2 14">Cell wall biogenesis; peptidoglycan biosynthesis.</text>
</comment>
<comment type="function">
    <text evidence="14">Cell wall formation.</text>
</comment>
<accession>A0ABW4IBT3</accession>
<proteinExistence type="inferred from homology"/>
<protein>
    <recommendedName>
        <fullName evidence="3 14">UDP-N-acetylmuramate--L-alanine ligase</fullName>
        <ecNumber evidence="3 14">6.3.2.8</ecNumber>
    </recommendedName>
    <alternativeName>
        <fullName evidence="14">UDP-N-acetylmuramoyl-L-alanine synthetase</fullName>
    </alternativeName>
</protein>
<feature type="domain" description="Mur ligase C-terminal" evidence="16">
    <location>
        <begin position="312"/>
        <end position="428"/>
    </location>
</feature>
<dbReference type="SUPFAM" id="SSF51984">
    <property type="entry name" value="MurCD N-terminal domain"/>
    <property type="match status" value="1"/>
</dbReference>
<keyword evidence="4 14" id="KW-0963">Cytoplasm</keyword>
<keyword evidence="5 14" id="KW-0436">Ligase</keyword>
<reference evidence="19" key="1">
    <citation type="journal article" date="2019" name="Int. J. Syst. Evol. Microbiol.">
        <title>The Global Catalogue of Microorganisms (GCM) 10K type strain sequencing project: providing services to taxonomists for standard genome sequencing and annotation.</title>
        <authorList>
            <consortium name="The Broad Institute Genomics Platform"/>
            <consortium name="The Broad Institute Genome Sequencing Center for Infectious Disease"/>
            <person name="Wu L."/>
            <person name="Ma J."/>
        </authorList>
    </citation>
    <scope>NUCLEOTIDE SEQUENCE [LARGE SCALE GENOMIC DNA]</scope>
    <source>
        <strain evidence="19">CCUG 53762</strain>
    </source>
</reference>
<keyword evidence="8 14" id="KW-0067">ATP-binding</keyword>
<dbReference type="RefSeq" id="WP_379662582.1">
    <property type="nucleotide sequence ID" value="NZ_JBHUDG010000015.1"/>
</dbReference>
<comment type="caution">
    <text evidence="18">The sequence shown here is derived from an EMBL/GenBank/DDBJ whole genome shotgun (WGS) entry which is preliminary data.</text>
</comment>
<feature type="domain" description="Mur ligase N-terminal catalytic" evidence="15">
    <location>
        <begin position="10"/>
        <end position="112"/>
    </location>
</feature>
<gene>
    <name evidence="14 18" type="primary">murC</name>
    <name evidence="18" type="ORF">ACFSAH_09970</name>
</gene>
<evidence type="ECO:0000259" key="17">
    <source>
        <dbReference type="Pfam" id="PF08245"/>
    </source>
</evidence>
<evidence type="ECO:0000256" key="5">
    <source>
        <dbReference type="ARBA" id="ARBA00022598"/>
    </source>
</evidence>
<dbReference type="InterPro" id="IPR000713">
    <property type="entry name" value="Mur_ligase_N"/>
</dbReference>
<dbReference type="Gene3D" id="3.40.50.720">
    <property type="entry name" value="NAD(P)-binding Rossmann-like Domain"/>
    <property type="match status" value="1"/>
</dbReference>
<evidence type="ECO:0000259" key="16">
    <source>
        <dbReference type="Pfam" id="PF02875"/>
    </source>
</evidence>
<keyword evidence="9 14" id="KW-0133">Cell shape</keyword>
<evidence type="ECO:0000256" key="9">
    <source>
        <dbReference type="ARBA" id="ARBA00022960"/>
    </source>
</evidence>
<name>A0ABW4IBT3_9SPHI</name>
<keyword evidence="12 14" id="KW-0961">Cell wall biogenesis/degradation</keyword>
<comment type="subcellular location">
    <subcellularLocation>
        <location evidence="1 14">Cytoplasm</location>
    </subcellularLocation>
</comment>
<evidence type="ECO:0000256" key="8">
    <source>
        <dbReference type="ARBA" id="ARBA00022840"/>
    </source>
</evidence>
<keyword evidence="6 14" id="KW-0132">Cell division</keyword>
<dbReference type="Gene3D" id="3.40.1190.10">
    <property type="entry name" value="Mur-like, catalytic domain"/>
    <property type="match status" value="1"/>
</dbReference>
<dbReference type="NCBIfam" id="TIGR01082">
    <property type="entry name" value="murC"/>
    <property type="match status" value="1"/>
</dbReference>
<dbReference type="Gene3D" id="3.90.190.20">
    <property type="entry name" value="Mur ligase, C-terminal domain"/>
    <property type="match status" value="1"/>
</dbReference>
<dbReference type="InterPro" id="IPR036565">
    <property type="entry name" value="Mur-like_cat_sf"/>
</dbReference>
<dbReference type="Pfam" id="PF08245">
    <property type="entry name" value="Mur_ligase_M"/>
    <property type="match status" value="1"/>
</dbReference>
<dbReference type="InterPro" id="IPR005758">
    <property type="entry name" value="UDP-N-AcMur_Ala_ligase_MurC"/>
</dbReference>
<evidence type="ECO:0000256" key="3">
    <source>
        <dbReference type="ARBA" id="ARBA00012211"/>
    </source>
</evidence>
<evidence type="ECO:0000256" key="11">
    <source>
        <dbReference type="ARBA" id="ARBA00023306"/>
    </source>
</evidence>
<evidence type="ECO:0000256" key="12">
    <source>
        <dbReference type="ARBA" id="ARBA00023316"/>
    </source>
</evidence>
<dbReference type="EMBL" id="JBHUDG010000015">
    <property type="protein sequence ID" value="MFD1630205.1"/>
    <property type="molecule type" value="Genomic_DNA"/>
</dbReference>
<evidence type="ECO:0000259" key="15">
    <source>
        <dbReference type="Pfam" id="PF01225"/>
    </source>
</evidence>
<evidence type="ECO:0000256" key="6">
    <source>
        <dbReference type="ARBA" id="ARBA00022618"/>
    </source>
</evidence>
<evidence type="ECO:0000256" key="4">
    <source>
        <dbReference type="ARBA" id="ARBA00022490"/>
    </source>
</evidence>
<evidence type="ECO:0000256" key="10">
    <source>
        <dbReference type="ARBA" id="ARBA00022984"/>
    </source>
</evidence>
<dbReference type="InterPro" id="IPR004101">
    <property type="entry name" value="Mur_ligase_C"/>
</dbReference>
<feature type="domain" description="Mur ligase central" evidence="17">
    <location>
        <begin position="119"/>
        <end position="290"/>
    </location>
</feature>
<evidence type="ECO:0000313" key="19">
    <source>
        <dbReference type="Proteomes" id="UP001597118"/>
    </source>
</evidence>
<dbReference type="InterPro" id="IPR036615">
    <property type="entry name" value="Mur_ligase_C_dom_sf"/>
</dbReference>
<keyword evidence="19" id="KW-1185">Reference proteome</keyword>
<sequence length="453" mass="50698">MVNLSDIRKVYLVGIGGISMSSLARYFCQRGCEVAGYDKTSTVLTRELEAEGIPVIYEDNPEQIPTQYRETDPSVLVIYTPAVPKDAAVYRFFVDQGFELYKRSQVLGILSNGMFTIAVAGTHGKTTTSSLIAHLLLNGGNKCSAFLGGISGNYDTNLIVGENNVMVCEADEYDRSFLTLHPDIAVITSMDADHLDIYGDKSHLTDSFELFASQVTPTGKIFLKKGLDVKRGVSTYSAEEIADAYASNIRIENGEFVFDFINQELEIPNLVVGLQGQHNIENAVAAIQVALVMEISVEKIREGLRNFKGVKRRFEYVVKEDEHVYIDDYAHHPEELRACFKAVRTLYPDKKFTAVFQPHLYTRTRDFADGFAEVLGMVDELILMEIYPARELPIEGIDSRFLLDKIVLENKRLLTKEEVLKFVENTKPELLVTVGAGNIDTLVKPIKETYTNA</sequence>
<evidence type="ECO:0000256" key="13">
    <source>
        <dbReference type="ARBA" id="ARBA00047833"/>
    </source>
</evidence>
<evidence type="ECO:0000256" key="7">
    <source>
        <dbReference type="ARBA" id="ARBA00022741"/>
    </source>
</evidence>
<dbReference type="HAMAP" id="MF_00046">
    <property type="entry name" value="MurC"/>
    <property type="match status" value="1"/>
</dbReference>
<dbReference type="PANTHER" id="PTHR43445:SF3">
    <property type="entry name" value="UDP-N-ACETYLMURAMATE--L-ALANINE LIGASE"/>
    <property type="match status" value="1"/>
</dbReference>
<comment type="catalytic activity">
    <reaction evidence="13 14">
        <text>UDP-N-acetyl-alpha-D-muramate + L-alanine + ATP = UDP-N-acetyl-alpha-D-muramoyl-L-alanine + ADP + phosphate + H(+)</text>
        <dbReference type="Rhea" id="RHEA:23372"/>
        <dbReference type="ChEBI" id="CHEBI:15378"/>
        <dbReference type="ChEBI" id="CHEBI:30616"/>
        <dbReference type="ChEBI" id="CHEBI:43474"/>
        <dbReference type="ChEBI" id="CHEBI:57972"/>
        <dbReference type="ChEBI" id="CHEBI:70757"/>
        <dbReference type="ChEBI" id="CHEBI:83898"/>
        <dbReference type="ChEBI" id="CHEBI:456216"/>
        <dbReference type="EC" id="6.3.2.8"/>
    </reaction>
</comment>
<evidence type="ECO:0000313" key="18">
    <source>
        <dbReference type="EMBL" id="MFD1630205.1"/>
    </source>
</evidence>
<dbReference type="GO" id="GO:0008763">
    <property type="term" value="F:UDP-N-acetylmuramate-L-alanine ligase activity"/>
    <property type="evidence" value="ECO:0007669"/>
    <property type="project" value="UniProtKB-EC"/>
</dbReference>
<dbReference type="Pfam" id="PF01225">
    <property type="entry name" value="Mur_ligase"/>
    <property type="match status" value="1"/>
</dbReference>
<dbReference type="EC" id="6.3.2.8" evidence="3 14"/>
<keyword evidence="10 14" id="KW-0573">Peptidoglycan synthesis</keyword>
<dbReference type="SUPFAM" id="SSF53623">
    <property type="entry name" value="MurD-like peptide ligases, catalytic domain"/>
    <property type="match status" value="1"/>
</dbReference>
<dbReference type="Proteomes" id="UP001597118">
    <property type="component" value="Unassembled WGS sequence"/>
</dbReference>
<evidence type="ECO:0000256" key="14">
    <source>
        <dbReference type="HAMAP-Rule" id="MF_00046"/>
    </source>
</evidence>
<evidence type="ECO:0000256" key="1">
    <source>
        <dbReference type="ARBA" id="ARBA00004496"/>
    </source>
</evidence>
<dbReference type="PANTHER" id="PTHR43445">
    <property type="entry name" value="UDP-N-ACETYLMURAMATE--L-ALANINE LIGASE-RELATED"/>
    <property type="match status" value="1"/>
</dbReference>
<keyword evidence="7 14" id="KW-0547">Nucleotide-binding</keyword>